<gene>
    <name evidence="2" type="ORF">K8G79_03335</name>
</gene>
<accession>A0AAJ1AGP2</accession>
<feature type="region of interest" description="Disordered" evidence="1">
    <location>
        <begin position="286"/>
        <end position="325"/>
    </location>
</feature>
<protein>
    <recommendedName>
        <fullName evidence="4">VCBS repeat-containing protein</fullName>
    </recommendedName>
</protein>
<evidence type="ECO:0000313" key="3">
    <source>
        <dbReference type="Proteomes" id="UP001197609"/>
    </source>
</evidence>
<evidence type="ECO:0000256" key="1">
    <source>
        <dbReference type="SAM" id="MobiDB-lite"/>
    </source>
</evidence>
<sequence>MGCRRSNPPVSIARLVLRFTLFFSLLLIVSPGIMAAAQERTPVRGGSPASARDQPGESTEAARVVAERLAAAFPRVEGLIIGFEGDLVLIDRGTTAGIFQGMELDVFREGQEFKHPLTGETLGKMDKDLGMIRILYVHERYAEATVIKKIEKAGFRKGDRVRVSMARMIVAFPNVDVEGVGGMGARSMTKELATALIRTGRFELIEERQLRSMLLADKNLRAGELAHPLMLKQLAEKGKIQVLLLSRLTSTAEGVSLDVQAYSTLTGNSIVLASTPVQADIMVHDQPSRRPPSSSTVRPAVIAPPETSTPTIAAPPISNRPPVASMPSEHIVLEPVFDGSMMAMAVADLEGDGKSELLLAGADRLLVFRIDGLHLRFLAEYPLSNQETVVTLEVMDVTSDGGAEVIMTLSHKDRFYARVLQWVDGKLKPIWEIPDLVLRPLPSNGKTPQLFGQTVIPGGRATKPIHQYTWDGRNFHAGSTLDGSAGLSLLEVMMADLSGDGIVRLVTFKGGTTLEVRSRTGESMGAYKASGGVATSPSRAGLRVLIEKDKDGTGSLLILGREEEAEARLFGRWTGSKAVNLIVLKWDGAGFHEVWQAPISDGTLADYAVVDLGEGLGRRLLALVVKRGRLGLGKKSEILALRLQ</sequence>
<evidence type="ECO:0008006" key="4">
    <source>
        <dbReference type="Google" id="ProtNLM"/>
    </source>
</evidence>
<organism evidence="2 3">
    <name type="scientific">Candidatus Methylomirabilis tolerans</name>
    <dbReference type="NCBI Taxonomy" id="3123416"/>
    <lineage>
        <taxon>Bacteria</taxon>
        <taxon>Candidatus Methylomirabilota</taxon>
        <taxon>Candidatus Methylomirabilia</taxon>
        <taxon>Candidatus Methylomirabilales</taxon>
        <taxon>Candidatus Methylomirabilaceae</taxon>
        <taxon>Candidatus Methylomirabilis</taxon>
    </lineage>
</organism>
<comment type="caution">
    <text evidence="2">The sequence shown here is derived from an EMBL/GenBank/DDBJ whole genome shotgun (WGS) entry which is preliminary data.</text>
</comment>
<dbReference type="Proteomes" id="UP001197609">
    <property type="component" value="Unassembled WGS sequence"/>
</dbReference>
<dbReference type="EMBL" id="JAIOIU010000034">
    <property type="protein sequence ID" value="MBZ0159168.1"/>
    <property type="molecule type" value="Genomic_DNA"/>
</dbReference>
<proteinExistence type="predicted"/>
<dbReference type="AlphaFoldDB" id="A0AAJ1AGP2"/>
<evidence type="ECO:0000313" key="2">
    <source>
        <dbReference type="EMBL" id="MBZ0159168.1"/>
    </source>
</evidence>
<name>A0AAJ1AGP2_9BACT</name>
<dbReference type="InterPro" id="IPR028994">
    <property type="entry name" value="Integrin_alpha_N"/>
</dbReference>
<reference evidence="2 3" key="1">
    <citation type="journal article" date="2021" name="bioRxiv">
        <title>Unraveling nitrogen, sulfur and carbon metabolic pathways and microbial community transcriptional responses to substrate deprivation and toxicity stresses in a bioreactor mimicking anoxic brackish coastal sediment conditions.</title>
        <authorList>
            <person name="Martins P.D."/>
            <person name="Echeveste M.J."/>
            <person name="Arshad A."/>
            <person name="Kurth J."/>
            <person name="Ouboter H."/>
            <person name="Jetten M.S.M."/>
            <person name="Welte C.U."/>
        </authorList>
    </citation>
    <scope>NUCLEOTIDE SEQUENCE [LARGE SCALE GENOMIC DNA]</scope>
    <source>
        <strain evidence="2">MAG_38</strain>
    </source>
</reference>
<dbReference type="SUPFAM" id="SSF69318">
    <property type="entry name" value="Integrin alpha N-terminal domain"/>
    <property type="match status" value="1"/>
</dbReference>